<dbReference type="Proteomes" id="UP000192343">
    <property type="component" value="Unassembled WGS sequence"/>
</dbReference>
<evidence type="ECO:0008006" key="12">
    <source>
        <dbReference type="Google" id="ProtNLM"/>
    </source>
</evidence>
<organism evidence="10 11">
    <name type="scientific">Marispirochaeta aestuarii</name>
    <dbReference type="NCBI Taxonomy" id="1963862"/>
    <lineage>
        <taxon>Bacteria</taxon>
        <taxon>Pseudomonadati</taxon>
        <taxon>Spirochaetota</taxon>
        <taxon>Spirochaetia</taxon>
        <taxon>Spirochaetales</taxon>
        <taxon>Spirochaetaceae</taxon>
        <taxon>Marispirochaeta</taxon>
    </lineage>
</organism>
<dbReference type="Gene3D" id="3.10.580.10">
    <property type="entry name" value="CBS-domain"/>
    <property type="match status" value="1"/>
</dbReference>
<keyword evidence="4" id="KW-0067">ATP-binding</keyword>
<dbReference type="GO" id="GO:0016020">
    <property type="term" value="C:membrane"/>
    <property type="evidence" value="ECO:0007669"/>
    <property type="project" value="InterPro"/>
</dbReference>
<dbReference type="InterPro" id="IPR005892">
    <property type="entry name" value="Gly-betaine_transp_ATP-bd"/>
</dbReference>
<dbReference type="InterPro" id="IPR046342">
    <property type="entry name" value="CBS_dom_sf"/>
</dbReference>
<feature type="domain" description="ABC transporter" evidence="8">
    <location>
        <begin position="31"/>
        <end position="291"/>
    </location>
</feature>
<sequence>MSSQNNREGSEAHYPEPQAPEESAGENEGFIQVKNLWKVFGRDAKRVLSPKMRKLSKEAIQEKTGCVIGMRDISLEVSKGEFYILMGLSGSGKSTLIRSLIRLNEPTSGTIIVNNTDVTKLNKEEILDFRKTTYGMVFQHYGLFPHMTVLDNATYGLKVKGLPKGERYAKAMQSLETVGLKGWEDYYPGALSGGMQQRVGLARALANDPDVLLMDEPFSGLDPLIRRQMQDELVELQDKLKKTIIFVTHDLHEALKLGDRIAIMRDGSIVQIGTPEQIVTEPADDYVHEFVRDASPAKVLTASSIMQEPEVLLYAWEGPNTAIHMLQSNKREAAFVVDKTRRLLGVATIERLKPLASEKKKNAKIPPEAIRGVPTVREDSYIEELFSIVNANPYPIPVTDDNGKLLGVVKTDTIFETIKSDEEDKHD</sequence>
<dbReference type="InterPro" id="IPR000644">
    <property type="entry name" value="CBS_dom"/>
</dbReference>
<dbReference type="InterPro" id="IPR027417">
    <property type="entry name" value="P-loop_NTPase"/>
</dbReference>
<reference evidence="10 11" key="1">
    <citation type="submission" date="2017-03" db="EMBL/GenBank/DDBJ databases">
        <title>Draft Genome sequence of Marispirochaeta sp. strain JC444.</title>
        <authorList>
            <person name="Shivani Y."/>
            <person name="Subhash Y."/>
            <person name="Sasikala C."/>
            <person name="Ramana C."/>
        </authorList>
    </citation>
    <scope>NUCLEOTIDE SEQUENCE [LARGE SCALE GENOMIC DNA]</scope>
    <source>
        <strain evidence="10 11">JC444</strain>
    </source>
</reference>
<protein>
    <recommendedName>
        <fullName evidence="12">Glycine betaine/L-proline ABC transporter ATP-binding protein</fullName>
    </recommendedName>
</protein>
<evidence type="ECO:0000256" key="1">
    <source>
        <dbReference type="ARBA" id="ARBA00005417"/>
    </source>
</evidence>
<dbReference type="SUPFAM" id="SSF52540">
    <property type="entry name" value="P-loop containing nucleoside triphosphate hydrolases"/>
    <property type="match status" value="1"/>
</dbReference>
<dbReference type="OrthoDB" id="9772862at2"/>
<keyword evidence="11" id="KW-1185">Reference proteome</keyword>
<dbReference type="PROSITE" id="PS51371">
    <property type="entry name" value="CBS"/>
    <property type="match status" value="1"/>
</dbReference>
<comment type="similarity">
    <text evidence="1">Belongs to the ABC transporter superfamily.</text>
</comment>
<evidence type="ECO:0000313" key="10">
    <source>
        <dbReference type="EMBL" id="ORC38379.1"/>
    </source>
</evidence>
<keyword evidence="2" id="KW-0813">Transport</keyword>
<dbReference type="GO" id="GO:0006970">
    <property type="term" value="P:response to osmotic stress"/>
    <property type="evidence" value="ECO:0007669"/>
    <property type="project" value="UniProtKB-ARBA"/>
</dbReference>
<dbReference type="STRING" id="1963862.B4O97_01065"/>
<dbReference type="InterPro" id="IPR003439">
    <property type="entry name" value="ABC_transporter-like_ATP-bd"/>
</dbReference>
<dbReference type="PANTHER" id="PTHR43869:SF1">
    <property type="entry name" value="GLYCINE BETAINE_PROLINE BETAINE TRANSPORT SYSTEM ATP-BINDING PROTEIN PROV"/>
    <property type="match status" value="1"/>
</dbReference>
<comment type="caution">
    <text evidence="10">The sequence shown here is derived from an EMBL/GenBank/DDBJ whole genome shotgun (WGS) entry which is preliminary data.</text>
</comment>
<dbReference type="SUPFAM" id="SSF54631">
    <property type="entry name" value="CBS-domain pair"/>
    <property type="match status" value="1"/>
</dbReference>
<proteinExistence type="inferred from homology"/>
<dbReference type="Pfam" id="PF00571">
    <property type="entry name" value="CBS"/>
    <property type="match status" value="1"/>
</dbReference>
<keyword evidence="5" id="KW-0029">Amino-acid transport</keyword>
<dbReference type="Gene3D" id="3.40.50.300">
    <property type="entry name" value="P-loop containing nucleotide triphosphate hydrolases"/>
    <property type="match status" value="1"/>
</dbReference>
<evidence type="ECO:0000313" key="11">
    <source>
        <dbReference type="Proteomes" id="UP000192343"/>
    </source>
</evidence>
<evidence type="ECO:0000256" key="3">
    <source>
        <dbReference type="ARBA" id="ARBA00022741"/>
    </source>
</evidence>
<evidence type="ECO:0000256" key="6">
    <source>
        <dbReference type="PROSITE-ProRule" id="PRU00703"/>
    </source>
</evidence>
<accession>A0A1Y1S334</accession>
<keyword evidence="3" id="KW-0547">Nucleotide-binding</keyword>
<evidence type="ECO:0000259" key="8">
    <source>
        <dbReference type="PROSITE" id="PS50893"/>
    </source>
</evidence>
<evidence type="ECO:0000256" key="4">
    <source>
        <dbReference type="ARBA" id="ARBA00022840"/>
    </source>
</evidence>
<dbReference type="PANTHER" id="PTHR43869">
    <property type="entry name" value="GLYCINE BETAINE/PROLINE BETAINE TRANSPORT SYSTEM ATP-BINDING PROTEIN PROV"/>
    <property type="match status" value="1"/>
</dbReference>
<dbReference type="GO" id="GO:0006865">
    <property type="term" value="P:amino acid transport"/>
    <property type="evidence" value="ECO:0007669"/>
    <property type="project" value="UniProtKB-KW"/>
</dbReference>
<dbReference type="CDD" id="cd03294">
    <property type="entry name" value="ABC_Pro_Gly_Betaine"/>
    <property type="match status" value="1"/>
</dbReference>
<dbReference type="RefSeq" id="WP_083047450.1">
    <property type="nucleotide sequence ID" value="NZ_MWQY01000001.1"/>
</dbReference>
<evidence type="ECO:0000256" key="7">
    <source>
        <dbReference type="SAM" id="MobiDB-lite"/>
    </source>
</evidence>
<dbReference type="PROSITE" id="PS50893">
    <property type="entry name" value="ABC_TRANSPORTER_2"/>
    <property type="match status" value="1"/>
</dbReference>
<dbReference type="PROSITE" id="PS00211">
    <property type="entry name" value="ABC_TRANSPORTER_1"/>
    <property type="match status" value="1"/>
</dbReference>
<dbReference type="GO" id="GO:0031460">
    <property type="term" value="P:glycine betaine transport"/>
    <property type="evidence" value="ECO:0007669"/>
    <property type="project" value="InterPro"/>
</dbReference>
<keyword evidence="6" id="KW-0129">CBS domain</keyword>
<gene>
    <name evidence="10" type="ORF">B4O97_01065</name>
</gene>
<dbReference type="InterPro" id="IPR003593">
    <property type="entry name" value="AAA+_ATPase"/>
</dbReference>
<dbReference type="AlphaFoldDB" id="A0A1Y1S334"/>
<name>A0A1Y1S334_9SPIO</name>
<dbReference type="GO" id="GO:0005524">
    <property type="term" value="F:ATP binding"/>
    <property type="evidence" value="ECO:0007669"/>
    <property type="project" value="UniProtKB-KW"/>
</dbReference>
<dbReference type="FunFam" id="3.40.50.300:FF:000201">
    <property type="entry name" value="Glycine betaine/L-proline ABC transporter ATP-binding protein"/>
    <property type="match status" value="1"/>
</dbReference>
<dbReference type="NCBIfam" id="TIGR01186">
    <property type="entry name" value="proV"/>
    <property type="match status" value="1"/>
</dbReference>
<feature type="domain" description="CBS" evidence="9">
    <location>
        <begin position="369"/>
        <end position="425"/>
    </location>
</feature>
<evidence type="ECO:0000259" key="9">
    <source>
        <dbReference type="PROSITE" id="PS51371"/>
    </source>
</evidence>
<evidence type="ECO:0000256" key="5">
    <source>
        <dbReference type="ARBA" id="ARBA00022970"/>
    </source>
</evidence>
<dbReference type="GO" id="GO:0016887">
    <property type="term" value="F:ATP hydrolysis activity"/>
    <property type="evidence" value="ECO:0007669"/>
    <property type="project" value="InterPro"/>
</dbReference>
<dbReference type="InterPro" id="IPR051921">
    <property type="entry name" value="ABC_osmolyte_uptake_ATP-bind"/>
</dbReference>
<dbReference type="SMART" id="SM00382">
    <property type="entry name" value="AAA"/>
    <property type="match status" value="1"/>
</dbReference>
<dbReference type="EMBL" id="MWQY01000001">
    <property type="protein sequence ID" value="ORC38379.1"/>
    <property type="molecule type" value="Genomic_DNA"/>
</dbReference>
<evidence type="ECO:0000256" key="2">
    <source>
        <dbReference type="ARBA" id="ARBA00022448"/>
    </source>
</evidence>
<dbReference type="InterPro" id="IPR017871">
    <property type="entry name" value="ABC_transporter-like_CS"/>
</dbReference>
<dbReference type="Pfam" id="PF00005">
    <property type="entry name" value="ABC_tran"/>
    <property type="match status" value="1"/>
</dbReference>
<feature type="region of interest" description="Disordered" evidence="7">
    <location>
        <begin position="1"/>
        <end position="26"/>
    </location>
</feature>